<comment type="caution">
    <text evidence="2">The sequence shown here is derived from an EMBL/GenBank/DDBJ whole genome shotgun (WGS) entry which is preliminary data.</text>
</comment>
<evidence type="ECO:0000313" key="2">
    <source>
        <dbReference type="EMBL" id="CAB3225906.1"/>
    </source>
</evidence>
<protein>
    <submittedName>
        <fullName evidence="2">Uncharacterized protein</fullName>
    </submittedName>
</protein>
<reference evidence="2 3" key="1">
    <citation type="submission" date="2020-04" db="EMBL/GenBank/DDBJ databases">
        <authorList>
            <person name="Wallbank WR R."/>
            <person name="Pardo Diaz C."/>
            <person name="Kozak K."/>
            <person name="Martin S."/>
            <person name="Jiggins C."/>
            <person name="Moest M."/>
            <person name="Warren A I."/>
            <person name="Byers J.R.P. K."/>
            <person name="Montejo-Kovacevich G."/>
            <person name="Yen C E."/>
        </authorList>
    </citation>
    <scope>NUCLEOTIDE SEQUENCE [LARGE SCALE GENOMIC DNA]</scope>
</reference>
<dbReference type="Proteomes" id="UP000494256">
    <property type="component" value="Unassembled WGS sequence"/>
</dbReference>
<dbReference type="OrthoDB" id="7291444at2759"/>
<dbReference type="EMBL" id="CADEBD010000226">
    <property type="protein sequence ID" value="CAB3225906.1"/>
    <property type="molecule type" value="Genomic_DNA"/>
</dbReference>
<evidence type="ECO:0000256" key="1">
    <source>
        <dbReference type="SAM" id="MobiDB-lite"/>
    </source>
</evidence>
<sequence>MSFGFGQTPSGGFSNVSAQASVFGSSTAKGPSYNFTNSEVQSPKVEAGKEKSENEPASKTTCPECDRYCNKKSKDTRNQHFSELLQDELQYIQPCMRTTVYAKILNFLHATKKSHFNNEGVVIEVEKNDKVLVEEQT</sequence>
<feature type="compositionally biased region" description="Polar residues" evidence="1">
    <location>
        <begin position="27"/>
        <end position="41"/>
    </location>
</feature>
<name>A0A8S0Z2V7_ARCPL</name>
<feature type="region of interest" description="Disordered" evidence="1">
    <location>
        <begin position="27"/>
        <end position="61"/>
    </location>
</feature>
<dbReference type="AlphaFoldDB" id="A0A8S0Z2V7"/>
<evidence type="ECO:0000313" key="3">
    <source>
        <dbReference type="Proteomes" id="UP000494256"/>
    </source>
</evidence>
<gene>
    <name evidence="2" type="ORF">APLA_LOCUS2474</name>
</gene>
<accession>A0A8S0Z2V7</accession>
<proteinExistence type="predicted"/>
<organism evidence="2 3">
    <name type="scientific">Arctia plantaginis</name>
    <name type="common">Wood tiger moth</name>
    <name type="synonym">Phalaena plantaginis</name>
    <dbReference type="NCBI Taxonomy" id="874455"/>
    <lineage>
        <taxon>Eukaryota</taxon>
        <taxon>Metazoa</taxon>
        <taxon>Ecdysozoa</taxon>
        <taxon>Arthropoda</taxon>
        <taxon>Hexapoda</taxon>
        <taxon>Insecta</taxon>
        <taxon>Pterygota</taxon>
        <taxon>Neoptera</taxon>
        <taxon>Endopterygota</taxon>
        <taxon>Lepidoptera</taxon>
        <taxon>Glossata</taxon>
        <taxon>Ditrysia</taxon>
        <taxon>Noctuoidea</taxon>
        <taxon>Erebidae</taxon>
        <taxon>Arctiinae</taxon>
        <taxon>Arctia</taxon>
    </lineage>
</organism>
<feature type="compositionally biased region" description="Basic and acidic residues" evidence="1">
    <location>
        <begin position="46"/>
        <end position="56"/>
    </location>
</feature>